<keyword evidence="2" id="KW-0548">Nucleotidyltransferase</keyword>
<keyword evidence="2" id="KW-0808">Transferase</keyword>
<dbReference type="Pfam" id="PF00078">
    <property type="entry name" value="RVT_1"/>
    <property type="match status" value="1"/>
</dbReference>
<proteinExistence type="predicted"/>
<dbReference type="PANTHER" id="PTHR33332">
    <property type="entry name" value="REVERSE TRANSCRIPTASE DOMAIN-CONTAINING PROTEIN"/>
    <property type="match status" value="1"/>
</dbReference>
<protein>
    <submittedName>
        <fullName evidence="2">Reverse transcriptase domain protein</fullName>
    </submittedName>
</protein>
<evidence type="ECO:0000259" key="1">
    <source>
        <dbReference type="PROSITE" id="PS50878"/>
    </source>
</evidence>
<evidence type="ECO:0000313" key="2">
    <source>
        <dbReference type="EMBL" id="AQN68906.1"/>
    </source>
</evidence>
<name>A0A1S5V2N8_ELYCH</name>
<dbReference type="CDD" id="cd01650">
    <property type="entry name" value="RT_nLTR_like"/>
    <property type="match status" value="1"/>
</dbReference>
<dbReference type="AlphaFoldDB" id="A0A1S5V2N8"/>
<dbReference type="InterPro" id="IPR000477">
    <property type="entry name" value="RT_dom"/>
</dbReference>
<accession>A0A1S5V2N8</accession>
<dbReference type="SUPFAM" id="SSF56672">
    <property type="entry name" value="DNA/RNA polymerases"/>
    <property type="match status" value="1"/>
</dbReference>
<sequence length="241" mass="27145">MEKLVRGHVLKHLQDNKLISGEQHGFVPGRSTITQLLVVMDTWTKIIDEGGTVDVVYMDYQKAFDSVPHRRLMEKIKAHGIGGKIRNWIEDFLKHRKQQVVTNGIHSLEAEVTSGIPQGSVLGPLLLIILINDLPQLVKSAVKMFADDTKLYGNSSTNQGIEELQRDLDQLQQWSDRWLLRFHPQKCAVMKLGTNKSEASYSMPVKEADGSTGRLTLTEIEAEKDLGQQLEVRTSHCPHNS</sequence>
<feature type="domain" description="Reverse transcriptase" evidence="1">
    <location>
        <begin position="1"/>
        <end position="203"/>
    </location>
</feature>
<dbReference type="GO" id="GO:0003964">
    <property type="term" value="F:RNA-directed DNA polymerase activity"/>
    <property type="evidence" value="ECO:0007669"/>
    <property type="project" value="UniProtKB-KW"/>
</dbReference>
<reference evidence="2" key="1">
    <citation type="journal article" date="2016" name="Biol. Bull.">
        <title>A Preliminary Molecular and Phylogenetic Analysis of the Genome of a Novel Endogenous Retrovirus in the Sea Slug Elysia chlorotica.</title>
        <authorList>
            <person name="Pierce S.K."/>
            <person name="Mahadevan P."/>
            <person name="Massey S.E."/>
            <person name="Middlebrooks M.L."/>
        </authorList>
    </citation>
    <scope>NUCLEOTIDE SEQUENCE</scope>
    <source>
        <strain evidence="2">Tampa 2006</strain>
    </source>
</reference>
<keyword evidence="2" id="KW-0695">RNA-directed DNA polymerase</keyword>
<dbReference type="EMBL" id="KY115607">
    <property type="protein sequence ID" value="AQN68906.1"/>
    <property type="molecule type" value="Genomic_DNA"/>
</dbReference>
<dbReference type="InterPro" id="IPR043502">
    <property type="entry name" value="DNA/RNA_pol_sf"/>
</dbReference>
<dbReference type="PROSITE" id="PS50878">
    <property type="entry name" value="RT_POL"/>
    <property type="match status" value="1"/>
</dbReference>
<organism evidence="2">
    <name type="scientific">Elysia chlorotica</name>
    <name type="common">Eastern emerald elysia</name>
    <name type="synonym">Sea slug</name>
    <dbReference type="NCBI Taxonomy" id="188477"/>
    <lineage>
        <taxon>Eukaryota</taxon>
        <taxon>Metazoa</taxon>
        <taxon>Spiralia</taxon>
        <taxon>Lophotrochozoa</taxon>
        <taxon>Mollusca</taxon>
        <taxon>Gastropoda</taxon>
        <taxon>Heterobranchia</taxon>
        <taxon>Euthyneura</taxon>
        <taxon>Panpulmonata</taxon>
        <taxon>Sacoglossa</taxon>
        <taxon>Placobranchoidea</taxon>
        <taxon>Plakobranchidae</taxon>
        <taxon>Elysia</taxon>
    </lineage>
</organism>